<keyword evidence="2" id="KW-1185">Reference proteome</keyword>
<protein>
    <submittedName>
        <fullName evidence="1">Uncharacterized protein</fullName>
    </submittedName>
</protein>
<dbReference type="PANTHER" id="PTHR33129">
    <property type="entry name" value="PROTEIN KINASE DOMAIN-CONTAINING PROTEIN-RELATED"/>
    <property type="match status" value="1"/>
</dbReference>
<accession>A0A836CD78</accession>
<gene>
    <name evidence="1" type="ORF">JKP88DRAFT_140561</name>
</gene>
<evidence type="ECO:0000313" key="2">
    <source>
        <dbReference type="Proteomes" id="UP000664859"/>
    </source>
</evidence>
<feature type="non-terminal residue" evidence="1">
    <location>
        <position position="442"/>
    </location>
</feature>
<sequence length="442" mass="49235">GNVEAEEAMCQFWQYLPEAKWSEDGKVLHLAAGTHFLGREKYGSALLLRDCYTDFEGMIQEHFANKGLGFAVIGNPGIGKSMLGYLLLYRWACSGQRVVLHKRGFSDRLLLCSDGAYKLAESAVGHELAREDVMYLVDGVEPADAEAARLVLVTSTDRSIYWEMFKAAGHIKRYMDMWSLEELELCRQRLHSSMPAVDMVQRFDRWGGSVRYVLEKLDREDQSSLQTAIDSCQTDSINKFVGGSSADAAVSNRILHLRVQPDSLCTKTHMTWASPWVAEQLAFKLWRDERAALASFVSAAAGMGELGGLRGHLWEGLCHARYAAGGGFSCRDLQSPEAPPFLLEVAAARSRIVFEDWQSEQMRTCQAGTYCRPRRRNVAAIDSAVQPDVLLQITVGQDHPVNCAGLARAVAGMQQQDAIKLYFVVPPDRFRSFPPQAIMQGK</sequence>
<dbReference type="AlphaFoldDB" id="A0A836CD78"/>
<reference evidence="1" key="1">
    <citation type="submission" date="2021-02" db="EMBL/GenBank/DDBJ databases">
        <title>First Annotated Genome of the Yellow-green Alga Tribonema minus.</title>
        <authorList>
            <person name="Mahan K.M."/>
        </authorList>
    </citation>
    <scope>NUCLEOTIDE SEQUENCE</scope>
    <source>
        <strain evidence="1">UTEX B ZZ1240</strain>
    </source>
</reference>
<dbReference type="OrthoDB" id="104224at2759"/>
<feature type="non-terminal residue" evidence="1">
    <location>
        <position position="1"/>
    </location>
</feature>
<comment type="caution">
    <text evidence="1">The sequence shown here is derived from an EMBL/GenBank/DDBJ whole genome shotgun (WGS) entry which is preliminary data.</text>
</comment>
<organism evidence="1 2">
    <name type="scientific">Tribonema minus</name>
    <dbReference type="NCBI Taxonomy" id="303371"/>
    <lineage>
        <taxon>Eukaryota</taxon>
        <taxon>Sar</taxon>
        <taxon>Stramenopiles</taxon>
        <taxon>Ochrophyta</taxon>
        <taxon>PX clade</taxon>
        <taxon>Xanthophyceae</taxon>
        <taxon>Tribonematales</taxon>
        <taxon>Tribonemataceae</taxon>
        <taxon>Tribonema</taxon>
    </lineage>
</organism>
<dbReference type="Proteomes" id="UP000664859">
    <property type="component" value="Unassembled WGS sequence"/>
</dbReference>
<dbReference type="EMBL" id="JAFCMP010000268">
    <property type="protein sequence ID" value="KAG5182140.1"/>
    <property type="molecule type" value="Genomic_DNA"/>
</dbReference>
<evidence type="ECO:0000313" key="1">
    <source>
        <dbReference type="EMBL" id="KAG5182140.1"/>
    </source>
</evidence>
<dbReference type="InterPro" id="IPR052980">
    <property type="entry name" value="Crinkler_effector"/>
</dbReference>
<dbReference type="PANTHER" id="PTHR33129:SF1">
    <property type="entry name" value="ATP-BINDING PROTEIN"/>
    <property type="match status" value="1"/>
</dbReference>
<proteinExistence type="predicted"/>
<name>A0A836CD78_9STRA</name>